<reference evidence="1" key="1">
    <citation type="journal article" date="2014" name="Front. Microbiol.">
        <title>High frequency of phylogenetically diverse reductive dehalogenase-homologous genes in deep subseafloor sedimentary metagenomes.</title>
        <authorList>
            <person name="Kawai M."/>
            <person name="Futagami T."/>
            <person name="Toyoda A."/>
            <person name="Takaki Y."/>
            <person name="Nishi S."/>
            <person name="Hori S."/>
            <person name="Arai W."/>
            <person name="Tsubouchi T."/>
            <person name="Morono Y."/>
            <person name="Uchiyama I."/>
            <person name="Ito T."/>
            <person name="Fujiyama A."/>
            <person name="Inagaki F."/>
            <person name="Takami H."/>
        </authorList>
    </citation>
    <scope>NUCLEOTIDE SEQUENCE</scope>
    <source>
        <strain evidence="1">Expedition CK06-06</strain>
    </source>
</reference>
<protein>
    <submittedName>
        <fullName evidence="1">Uncharacterized protein</fullName>
    </submittedName>
</protein>
<evidence type="ECO:0000313" key="1">
    <source>
        <dbReference type="EMBL" id="GAI49639.1"/>
    </source>
</evidence>
<organism evidence="1">
    <name type="scientific">marine sediment metagenome</name>
    <dbReference type="NCBI Taxonomy" id="412755"/>
    <lineage>
        <taxon>unclassified sequences</taxon>
        <taxon>metagenomes</taxon>
        <taxon>ecological metagenomes</taxon>
    </lineage>
</organism>
<comment type="caution">
    <text evidence="1">The sequence shown here is derived from an EMBL/GenBank/DDBJ whole genome shotgun (WGS) entry which is preliminary data.</text>
</comment>
<accession>X1R243</accession>
<sequence length="150" mass="16639">HTWFRERHGDALRWRGIGCGEREVCPVCGAYRQEVLAREAASAMLLAQRALEVNGVQLESYGLKLVLTIPKTESARIDNLLLTDYRAWHVEVNRLFKAAYAFVGRWFGAGCGGVVSLDYTGEGAPADAHYHINVYVFPARLEGGSWLSLG</sequence>
<name>X1R243_9ZZZZ</name>
<feature type="non-terminal residue" evidence="1">
    <location>
        <position position="150"/>
    </location>
</feature>
<gene>
    <name evidence="1" type="ORF">S06H3_62600</name>
</gene>
<dbReference type="EMBL" id="BARV01041318">
    <property type="protein sequence ID" value="GAI49639.1"/>
    <property type="molecule type" value="Genomic_DNA"/>
</dbReference>
<proteinExistence type="predicted"/>
<feature type="non-terminal residue" evidence="1">
    <location>
        <position position="1"/>
    </location>
</feature>
<dbReference type="AlphaFoldDB" id="X1R243"/>